<evidence type="ECO:0000313" key="3">
    <source>
        <dbReference type="Proteomes" id="UP000178372"/>
    </source>
</evidence>
<proteinExistence type="predicted"/>
<name>A0A1F7GB37_9BACT</name>
<gene>
    <name evidence="2" type="ORF">A2690_01630</name>
</gene>
<organism evidence="2 3">
    <name type="scientific">Candidatus Roizmanbacteria bacterium RIFCSPHIGHO2_01_FULL_39_12b</name>
    <dbReference type="NCBI Taxonomy" id="1802030"/>
    <lineage>
        <taxon>Bacteria</taxon>
        <taxon>Candidatus Roizmaniibacteriota</taxon>
    </lineage>
</organism>
<dbReference type="AlphaFoldDB" id="A0A1F7GB37"/>
<feature type="transmembrane region" description="Helical" evidence="1">
    <location>
        <begin position="14"/>
        <end position="36"/>
    </location>
</feature>
<comment type="caution">
    <text evidence="2">The sequence shown here is derived from an EMBL/GenBank/DDBJ whole genome shotgun (WGS) entry which is preliminary data.</text>
</comment>
<keyword evidence="1" id="KW-1133">Transmembrane helix</keyword>
<protein>
    <submittedName>
        <fullName evidence="2">Uncharacterized protein</fullName>
    </submittedName>
</protein>
<accession>A0A1F7GB37</accession>
<keyword evidence="1" id="KW-0812">Transmembrane</keyword>
<evidence type="ECO:0000313" key="2">
    <source>
        <dbReference type="EMBL" id="OGK16120.1"/>
    </source>
</evidence>
<dbReference type="EMBL" id="MFZF01000020">
    <property type="protein sequence ID" value="OGK16120.1"/>
    <property type="molecule type" value="Genomic_DNA"/>
</dbReference>
<reference evidence="2 3" key="1">
    <citation type="journal article" date="2016" name="Nat. Commun.">
        <title>Thousands of microbial genomes shed light on interconnected biogeochemical processes in an aquifer system.</title>
        <authorList>
            <person name="Anantharaman K."/>
            <person name="Brown C.T."/>
            <person name="Hug L.A."/>
            <person name="Sharon I."/>
            <person name="Castelle C.J."/>
            <person name="Probst A.J."/>
            <person name="Thomas B.C."/>
            <person name="Singh A."/>
            <person name="Wilkins M.J."/>
            <person name="Karaoz U."/>
            <person name="Brodie E.L."/>
            <person name="Williams K.H."/>
            <person name="Hubbard S.S."/>
            <person name="Banfield J.F."/>
        </authorList>
    </citation>
    <scope>NUCLEOTIDE SEQUENCE [LARGE SCALE GENOMIC DNA]</scope>
</reference>
<dbReference type="Proteomes" id="UP000178372">
    <property type="component" value="Unassembled WGS sequence"/>
</dbReference>
<sequence length="137" mass="15421">MEESNSTSKNLRKLLPILIFLIIITVIFFILVGKLATGSTQTKTRAAGSEVIETTGIVYKIPKCLDNFICFYLVGNDNNSYLLSNKKYSDSFSSKKTISYDIQDLEAYQNKTVSIKGFLVSGENRYVIITEIENIKN</sequence>
<evidence type="ECO:0000256" key="1">
    <source>
        <dbReference type="SAM" id="Phobius"/>
    </source>
</evidence>
<keyword evidence="1" id="KW-0472">Membrane</keyword>